<accession>A0ACC6V0G5</accession>
<proteinExistence type="predicted"/>
<evidence type="ECO:0000313" key="2">
    <source>
        <dbReference type="Proteomes" id="UP000033636"/>
    </source>
</evidence>
<gene>
    <name evidence="1" type="ORF">TU35_004790</name>
</gene>
<protein>
    <submittedName>
        <fullName evidence="1">Radical SAM/SPASM domain-containing protein</fullName>
    </submittedName>
</protein>
<dbReference type="EMBL" id="JZWT02000010">
    <property type="protein sequence ID" value="MFB6490553.1"/>
    <property type="molecule type" value="Genomic_DNA"/>
</dbReference>
<sequence length="364" mass="40378">MSGRIFLFDCPATPLSHLRPSGEVPLEATLYLTRACNLNCAHCYFDAGRPMLHELSTAEWLSVIDQLWDLGFEVFYFLGGEPLLRPDLPHLLKYAKRLGAYNALSTNGILAERVAPRLAGLIDEVQVSLDGSSPDINDPIRGPGSFKHAVNAVKVFKALGVRVTLSYTVTKLNLNDDFERYVKLAEELGVDAVNFAPAVNFGRAAKNKLAPGVEESRGVLERLLSIKSSVAITFSGFRFALPDLIKAAEEARRIANSLYRSCPAGVYRLVVFPNGDVYGCELLTAYRAGNVRRRRVRDMWEEGLKPLRSMTIPKLCSYCPIVDICQGGCPARRYAELGRLDAPDPLCTLAVNRSFDKYLYTPKR</sequence>
<organism evidence="1 2">
    <name type="scientific">Thermoproteus sp. AZ2</name>
    <dbReference type="NCBI Taxonomy" id="1609232"/>
    <lineage>
        <taxon>Archaea</taxon>
        <taxon>Thermoproteota</taxon>
        <taxon>Thermoprotei</taxon>
        <taxon>Thermoproteales</taxon>
        <taxon>Thermoproteaceae</taxon>
        <taxon>Thermoproteus</taxon>
    </lineage>
</organism>
<name>A0ACC6V0G5_9CREN</name>
<reference evidence="1" key="1">
    <citation type="submission" date="2024-07" db="EMBL/GenBank/DDBJ databases">
        <title>Metagenome and Metagenome-Assembled Genomes of Archaea from a hot spring from the geothermal field of Los Azufres, Mexico.</title>
        <authorList>
            <person name="Marin-Paredes R."/>
            <person name="Martinez-Romero E."/>
            <person name="Servin-Garciduenas L.E."/>
        </authorList>
    </citation>
    <scope>NUCLEOTIDE SEQUENCE</scope>
</reference>
<evidence type="ECO:0000313" key="1">
    <source>
        <dbReference type="EMBL" id="MFB6490553.1"/>
    </source>
</evidence>
<dbReference type="Proteomes" id="UP000033636">
    <property type="component" value="Unassembled WGS sequence"/>
</dbReference>
<comment type="caution">
    <text evidence="1">The sequence shown here is derived from an EMBL/GenBank/DDBJ whole genome shotgun (WGS) entry which is preliminary data.</text>
</comment>